<feature type="chain" id="PRO_5013133894" evidence="2">
    <location>
        <begin position="26"/>
        <end position="161"/>
    </location>
</feature>
<keyword evidence="2" id="KW-0732">Signal</keyword>
<accession>A0A1N6FNT6</accession>
<keyword evidence="4" id="KW-1185">Reference proteome</keyword>
<evidence type="ECO:0000313" key="4">
    <source>
        <dbReference type="Proteomes" id="UP000184694"/>
    </source>
</evidence>
<dbReference type="STRING" id="1121457.SAMN02745161_1418"/>
<evidence type="ECO:0000256" key="1">
    <source>
        <dbReference type="SAM" id="Phobius"/>
    </source>
</evidence>
<dbReference type="SUPFAM" id="SSF49464">
    <property type="entry name" value="Carboxypeptidase regulatory domain-like"/>
    <property type="match status" value="1"/>
</dbReference>
<keyword evidence="1" id="KW-0472">Membrane</keyword>
<dbReference type="RefSeq" id="WP_074216233.1">
    <property type="nucleotide sequence ID" value="NZ_FSRG01000004.1"/>
</dbReference>
<proteinExistence type="predicted"/>
<reference evidence="4" key="1">
    <citation type="submission" date="2016-11" db="EMBL/GenBank/DDBJ databases">
        <authorList>
            <person name="Varghese N."/>
            <person name="Submissions S."/>
        </authorList>
    </citation>
    <scope>NUCLEOTIDE SEQUENCE [LARGE SCALE GENOMIC DNA]</scope>
    <source>
        <strain evidence="4">DSM 17456</strain>
    </source>
</reference>
<dbReference type="Proteomes" id="UP000184694">
    <property type="component" value="Unassembled WGS sequence"/>
</dbReference>
<name>A0A1N6FNT6_9BACT</name>
<feature type="signal peptide" evidence="2">
    <location>
        <begin position="1"/>
        <end position="25"/>
    </location>
</feature>
<evidence type="ECO:0000313" key="3">
    <source>
        <dbReference type="EMBL" id="SIN96926.1"/>
    </source>
</evidence>
<organism evidence="3 4">
    <name type="scientific">Halodesulfovibrio marinisediminis DSM 17456</name>
    <dbReference type="NCBI Taxonomy" id="1121457"/>
    <lineage>
        <taxon>Bacteria</taxon>
        <taxon>Pseudomonadati</taxon>
        <taxon>Thermodesulfobacteriota</taxon>
        <taxon>Desulfovibrionia</taxon>
        <taxon>Desulfovibrionales</taxon>
        <taxon>Desulfovibrionaceae</taxon>
        <taxon>Halodesulfovibrio</taxon>
    </lineage>
</organism>
<dbReference type="InterPro" id="IPR008969">
    <property type="entry name" value="CarboxyPept-like_regulatory"/>
</dbReference>
<keyword evidence="1" id="KW-0812">Transmembrane</keyword>
<keyword evidence="1" id="KW-1133">Transmembrane helix</keyword>
<gene>
    <name evidence="3" type="ORF">SAMN02745161_1418</name>
</gene>
<protein>
    <submittedName>
        <fullName evidence="3">Nickel transport protein</fullName>
    </submittedName>
</protein>
<dbReference type="EMBL" id="FSRG01000004">
    <property type="protein sequence ID" value="SIN96926.1"/>
    <property type="molecule type" value="Genomic_DNA"/>
</dbReference>
<evidence type="ECO:0000256" key="2">
    <source>
        <dbReference type="SAM" id="SignalP"/>
    </source>
</evidence>
<feature type="transmembrane region" description="Helical" evidence="1">
    <location>
        <begin position="126"/>
        <end position="145"/>
    </location>
</feature>
<sequence>MPRSLFLFALTIIGICAFATKSAFAHGVTANSISSNTAVVQFGYAGGDPMSYAEVFVFSPEAKEGDAEFQNGRTDAKGNFAFVPSIPGTWRITASDMGHKAEMQVNVTEEGIMQAQAPTGLSSQPLRIALGISLILNLLAACLLLKRSSRNKMSCQPPCEQ</sequence>
<dbReference type="AlphaFoldDB" id="A0A1N6FNT6"/>
<dbReference type="OrthoDB" id="9815598at2"/>